<sequence>MKPRRTVKPINSRKSNFETLKPNGPTNLILKGGFDFGSYRWRQKELFPTKVWVEGLRSGCRRKGLCVNSLFAPNLELKSLGLTCFLLKLGNGERKVALIIFSQKGKLYEFSSSNMQKTIEKYRADVKKDEICTPENEVHVQQLKQEAAAIQQQIEQLEISQRRLLGQDLVSCSVEELSHLDNKLEHTLRTIRARKTQLFKEQVEKLKAKERYLLEENARLCQENTSLCQKRIATPSQLYSTKQKDPVTSNQSSQFSEVETELFVGLRVDKGGIGVVEGDQVELVTTNVGEEMVEKSVNEGVEEGHTTANEVVEEEQPIANKGVEEECTAMNKKHQSNEVPFENNYSVEEELLEDFDPFYGVKFNESIPKNHPT</sequence>
<dbReference type="InterPro" id="IPR050142">
    <property type="entry name" value="MADS-box/MEF2_TF"/>
</dbReference>
<organism evidence="3 4">
    <name type="scientific">Lactuca virosa</name>
    <dbReference type="NCBI Taxonomy" id="75947"/>
    <lineage>
        <taxon>Eukaryota</taxon>
        <taxon>Viridiplantae</taxon>
        <taxon>Streptophyta</taxon>
        <taxon>Embryophyta</taxon>
        <taxon>Tracheophyta</taxon>
        <taxon>Spermatophyta</taxon>
        <taxon>Magnoliopsida</taxon>
        <taxon>eudicotyledons</taxon>
        <taxon>Gunneridae</taxon>
        <taxon>Pentapetalae</taxon>
        <taxon>asterids</taxon>
        <taxon>campanulids</taxon>
        <taxon>Asterales</taxon>
        <taxon>Asteraceae</taxon>
        <taxon>Cichorioideae</taxon>
        <taxon>Cichorieae</taxon>
        <taxon>Lactucinae</taxon>
        <taxon>Lactuca</taxon>
    </lineage>
</organism>
<dbReference type="AlphaFoldDB" id="A0AAU9P6A6"/>
<feature type="coiled-coil region" evidence="1">
    <location>
        <begin position="140"/>
        <end position="167"/>
    </location>
</feature>
<proteinExistence type="predicted"/>
<feature type="domain" description="K-box" evidence="2">
    <location>
        <begin position="140"/>
        <end position="233"/>
    </location>
</feature>
<dbReference type="GO" id="GO:0003700">
    <property type="term" value="F:DNA-binding transcription factor activity"/>
    <property type="evidence" value="ECO:0007669"/>
    <property type="project" value="InterPro"/>
</dbReference>
<protein>
    <recommendedName>
        <fullName evidence="2">K-box domain-containing protein</fullName>
    </recommendedName>
</protein>
<dbReference type="InterPro" id="IPR002487">
    <property type="entry name" value="TF_Kbox"/>
</dbReference>
<dbReference type="InterPro" id="IPR036879">
    <property type="entry name" value="TF_MADSbox_sf"/>
</dbReference>
<dbReference type="Gene3D" id="3.40.1810.10">
    <property type="entry name" value="Transcription factor, MADS-box"/>
    <property type="match status" value="1"/>
</dbReference>
<keyword evidence="4" id="KW-1185">Reference proteome</keyword>
<dbReference type="GO" id="GO:0003677">
    <property type="term" value="F:DNA binding"/>
    <property type="evidence" value="ECO:0007669"/>
    <property type="project" value="InterPro"/>
</dbReference>
<dbReference type="GO" id="GO:0046983">
    <property type="term" value="F:protein dimerization activity"/>
    <property type="evidence" value="ECO:0007669"/>
    <property type="project" value="InterPro"/>
</dbReference>
<dbReference type="PANTHER" id="PTHR48019">
    <property type="entry name" value="SERUM RESPONSE FACTOR HOMOLOG"/>
    <property type="match status" value="1"/>
</dbReference>
<evidence type="ECO:0000313" key="4">
    <source>
        <dbReference type="Proteomes" id="UP001157418"/>
    </source>
</evidence>
<dbReference type="EMBL" id="CAKMRJ010005523">
    <property type="protein sequence ID" value="CAH1445610.1"/>
    <property type="molecule type" value="Genomic_DNA"/>
</dbReference>
<gene>
    <name evidence="3" type="ORF">LVIROSA_LOCUS31365</name>
</gene>
<dbReference type="Pfam" id="PF01486">
    <property type="entry name" value="K-box"/>
    <property type="match status" value="1"/>
</dbReference>
<dbReference type="SUPFAM" id="SSF55455">
    <property type="entry name" value="SRF-like"/>
    <property type="match status" value="1"/>
</dbReference>
<evidence type="ECO:0000313" key="3">
    <source>
        <dbReference type="EMBL" id="CAH1445610.1"/>
    </source>
</evidence>
<keyword evidence="1" id="KW-0175">Coiled coil</keyword>
<dbReference type="PROSITE" id="PS51297">
    <property type="entry name" value="K_BOX"/>
    <property type="match status" value="1"/>
</dbReference>
<comment type="caution">
    <text evidence="3">The sequence shown here is derived from an EMBL/GenBank/DDBJ whole genome shotgun (WGS) entry which is preliminary data.</text>
</comment>
<accession>A0AAU9P6A6</accession>
<evidence type="ECO:0000256" key="1">
    <source>
        <dbReference type="SAM" id="Coils"/>
    </source>
</evidence>
<reference evidence="3 4" key="1">
    <citation type="submission" date="2022-01" db="EMBL/GenBank/DDBJ databases">
        <authorList>
            <person name="Xiong W."/>
            <person name="Schranz E."/>
        </authorList>
    </citation>
    <scope>NUCLEOTIDE SEQUENCE [LARGE SCALE GENOMIC DNA]</scope>
</reference>
<evidence type="ECO:0000259" key="2">
    <source>
        <dbReference type="PROSITE" id="PS51297"/>
    </source>
</evidence>
<name>A0AAU9P6A6_9ASTR</name>
<dbReference type="GO" id="GO:0005634">
    <property type="term" value="C:nucleus"/>
    <property type="evidence" value="ECO:0007669"/>
    <property type="project" value="InterPro"/>
</dbReference>
<dbReference type="Proteomes" id="UP001157418">
    <property type="component" value="Unassembled WGS sequence"/>
</dbReference>